<accession>A0ACB7CHK6</accession>
<protein>
    <submittedName>
        <fullName evidence="1">Uncharacterized protein</fullName>
    </submittedName>
</protein>
<dbReference type="Proteomes" id="UP000768646">
    <property type="component" value="Unassembled WGS sequence"/>
</dbReference>
<sequence length="1501" mass="175428">MLGAKSAVFVFILGIFCKISLGSPIINAYLTSSFEAPPFVSVFLETVAAQKESLFFPLLDIISKKKQILSEFNSDNYHYLRNLVYDSKILTDNVSLSILDYELALQSSAPKVHTYYRYYNDTVISEMISRNFTLECKNWILVNERQYCSIDEFSKLGNIENEDTKSTKLLSFDHVFYNGKNNNPVLAVLYADLSSDDYAVYHSFLYEKAKLGNLKYIFRHKPGTFYSTPLYLSGYGVQASLKKTDYLVIDDRKIVEDVYEKTPLESYSSNRGSNSFLPDIQGDEIKSLTNTELKELGLSVAQFVMQSETPLETLNLVLQDFPKYASYLSTIKISKKNLKKMASNYKYLGPEKTMFFINGLQVDPYKINGFSLLKYLKKEHDLVSSLQKLGLTLKQAKSLITNGDVSNLFNTFLNTRFDFRDSYEGGKNIIWLNDIENDPNYMHFSNDIYHYFNDLPNEQLHMVRRNLHHVIIPLDFSKKIDLSMFKDIFLFIQNLLPIRFGIFPILKDPKDIPLIKIFYHLFNTYGIESAIEYMLYLEPNLRHNKTVLSRNYRYIVFKYDLDLNLKEINIDNIIRSEKIEQYILGAKKWSSRLNIENDDFLIVNGKFIKKNQNWGTLAFEIFMNDVNIIKEKIIKKSLTNDVNILDYLLEDSVYERNVYIYPSNKMIRSKKLIDYVYSDENLKFSSINENLNTELSFWLIADFDTKKGLEFMKSSLKYMIEYPYTSLRFLHNPKLNNENKFNNFSLFLFLLNERNINVTESILNYIETLLNNYNDFKEIKYPYFILDMYNSSEFLLNSIKAKLYWENMRNLLDKLEFSPGEFGLLANGYVIGPLPESCDFVFDDFKSLGNFYNISIISPLKTIFKKLKIKVPRYKTFFPVLSSIILSNIISEKHDSSYSSFSGRDKIYDLARKLTPSFTLGDQKKSIFEVKVILDPLNEISQKLVPILSVLEQIHGVYLEVYLNPLQEVSKLSINRFYRYVLNPSLKFDNNGNLIYPNAVFEGLPASHLYTIDYDFLESWIVTQKESIYDLDNLLLSDLSSRGVKKVRAIYELKYILIEGYAEEINSQNVPAGVQLFLKTKKDNFVTDTIIMNNFGYFQFKANPGIFKIDIVNNKDNDIFEISKIHDSFGSNNNKFSEEIILESFEGVTIFPKFIKNSKKEKNRILKESNDFNNNLEFNSIISDNILSQQIEEPIFNTSIRKSHAEINIFSIASGHLYERFLYIMILSVLKHTKHTVKIWFIENFLSSSFKNLLPYVADELGFEYELITYRWPHWLNSQKEKQRQIWAYKILFLDVLFPLDLNNIIFVDADQIVRTDLKELVDMDLKGAPYGYTPMCDSRKEMDDYSALYVVDLEKFRKIAAGDILRQHYQILSQDPESLSNLDQDLPNNLQNIIPIFSLPQNWLWCRTWCSDESLKDAKTIDLCNNPMTKESKLERARSQIPEWNEYDKTIEDLISRILKQRKNKTNESYTDNIAIPIDMIQNTQFNSDKKNKQNIRDEL</sequence>
<proteinExistence type="predicted"/>
<name>A0ACB7CHK6_9ASCO</name>
<keyword evidence="2" id="KW-1185">Reference proteome</keyword>
<gene>
    <name evidence="1" type="ORF">PORY_001827</name>
</gene>
<organism evidence="1 2">
    <name type="scientific">Pneumocystis oryctolagi</name>
    <dbReference type="NCBI Taxonomy" id="42067"/>
    <lineage>
        <taxon>Eukaryota</taxon>
        <taxon>Fungi</taxon>
        <taxon>Dikarya</taxon>
        <taxon>Ascomycota</taxon>
        <taxon>Taphrinomycotina</taxon>
        <taxon>Pneumocystomycetes</taxon>
        <taxon>Pneumocystaceae</taxon>
        <taxon>Pneumocystis</taxon>
    </lineage>
</organism>
<evidence type="ECO:0000313" key="1">
    <source>
        <dbReference type="EMBL" id="KAG4304774.1"/>
    </source>
</evidence>
<evidence type="ECO:0000313" key="2">
    <source>
        <dbReference type="Proteomes" id="UP000768646"/>
    </source>
</evidence>
<comment type="caution">
    <text evidence="1">The sequence shown here is derived from an EMBL/GenBank/DDBJ whole genome shotgun (WGS) entry which is preliminary data.</text>
</comment>
<reference evidence="1 2" key="1">
    <citation type="journal article" date="2021" name="Commun. Biol.">
        <title>Genomic insights into the host specific adaptation of the Pneumocystis genus.</title>
        <authorList>
            <person name="Cisse O.H."/>
            <person name="Ma L."/>
            <person name="Dekker J.P."/>
            <person name="Khil P.P."/>
            <person name="Youn J.-H."/>
            <person name="Brenchley J.M."/>
            <person name="Blair R."/>
            <person name="Pahar B."/>
            <person name="Chabe M."/>
            <person name="Van Rompay K.K.A."/>
            <person name="Keesler R."/>
            <person name="Sukura A."/>
            <person name="Hirsch V."/>
            <person name="Kutty G."/>
            <person name="Liu Y."/>
            <person name="Peng L."/>
            <person name="Chen J."/>
            <person name="Song J."/>
            <person name="Weissenbacher-Lang C."/>
            <person name="Xu J."/>
            <person name="Upham N.S."/>
            <person name="Stajich J.E."/>
            <person name="Cuomo C.A."/>
            <person name="Cushion M.T."/>
            <person name="Kovacs J.A."/>
        </authorList>
    </citation>
    <scope>NUCLEOTIDE SEQUENCE [LARGE SCALE GENOMIC DNA]</scope>
    <source>
        <strain evidence="1 2">RABM</strain>
    </source>
</reference>
<dbReference type="EMBL" id="JABTEG010000006">
    <property type="protein sequence ID" value="KAG4304774.1"/>
    <property type="molecule type" value="Genomic_DNA"/>
</dbReference>